<sequence length="129" mass="13942">MMDTIDQAPLSAHQENDATLQDDAAAQAPNGPPSGEPNSTGDAESFIMPEINEMMSNLQAFFGSNCIPRARAIETEVANLQYEIGAVTDRAEAEKNEALNELARLGKLVLNFQNRISQLLQFDGFGGQS</sequence>
<comment type="caution">
    <text evidence="2">The sequence shown here is derived from an EMBL/GenBank/DDBJ whole genome shotgun (WGS) entry which is preliminary data.</text>
</comment>
<evidence type="ECO:0000313" key="3">
    <source>
        <dbReference type="Proteomes" id="UP001165080"/>
    </source>
</evidence>
<proteinExistence type="predicted"/>
<reference evidence="2 3" key="1">
    <citation type="journal article" date="2023" name="Commun. Biol.">
        <title>Reorganization of the ancestral sex-determining regions during the evolution of trioecy in Pleodorina starrii.</title>
        <authorList>
            <person name="Takahashi K."/>
            <person name="Suzuki S."/>
            <person name="Kawai-Toyooka H."/>
            <person name="Yamamoto K."/>
            <person name="Hamaji T."/>
            <person name="Ootsuki R."/>
            <person name="Yamaguchi H."/>
            <person name="Kawachi M."/>
            <person name="Higashiyama T."/>
            <person name="Nozaki H."/>
        </authorList>
    </citation>
    <scope>NUCLEOTIDE SEQUENCE [LARGE SCALE GENOMIC DNA]</scope>
    <source>
        <strain evidence="2 3">NIES-4479</strain>
    </source>
</reference>
<feature type="region of interest" description="Disordered" evidence="1">
    <location>
        <begin position="1"/>
        <end position="45"/>
    </location>
</feature>
<dbReference type="Proteomes" id="UP001165080">
    <property type="component" value="Unassembled WGS sequence"/>
</dbReference>
<dbReference type="EMBL" id="BRXU01000014">
    <property type="protein sequence ID" value="GLC56100.1"/>
    <property type="molecule type" value="Genomic_DNA"/>
</dbReference>
<dbReference type="OrthoDB" id="536873at2759"/>
<name>A0A9W6F526_9CHLO</name>
<protein>
    <submittedName>
        <fullName evidence="2">Uncharacterized protein</fullName>
    </submittedName>
</protein>
<organism evidence="2 3">
    <name type="scientific">Pleodorina starrii</name>
    <dbReference type="NCBI Taxonomy" id="330485"/>
    <lineage>
        <taxon>Eukaryota</taxon>
        <taxon>Viridiplantae</taxon>
        <taxon>Chlorophyta</taxon>
        <taxon>core chlorophytes</taxon>
        <taxon>Chlorophyceae</taxon>
        <taxon>CS clade</taxon>
        <taxon>Chlamydomonadales</taxon>
        <taxon>Volvocaceae</taxon>
        <taxon>Pleodorina</taxon>
    </lineage>
</organism>
<accession>A0A9W6F526</accession>
<gene>
    <name evidence="2" type="primary">PLEST003031</name>
    <name evidence="2" type="ORF">PLESTB_001064300</name>
</gene>
<evidence type="ECO:0000313" key="2">
    <source>
        <dbReference type="EMBL" id="GLC56100.1"/>
    </source>
</evidence>
<evidence type="ECO:0000256" key="1">
    <source>
        <dbReference type="SAM" id="MobiDB-lite"/>
    </source>
</evidence>
<dbReference type="AlphaFoldDB" id="A0A9W6F526"/>
<keyword evidence="3" id="KW-1185">Reference proteome</keyword>